<name>A0A2W7NKG9_9RHOB</name>
<proteinExistence type="predicted"/>
<feature type="region of interest" description="Disordered" evidence="1">
    <location>
        <begin position="39"/>
        <end position="76"/>
    </location>
</feature>
<dbReference type="EMBL" id="QKZL01000029">
    <property type="protein sequence ID" value="PZX11782.1"/>
    <property type="molecule type" value="Genomic_DNA"/>
</dbReference>
<accession>A0A2W7NKG9</accession>
<protein>
    <submittedName>
        <fullName evidence="3">Uncharacterized protein</fullName>
    </submittedName>
</protein>
<comment type="caution">
    <text evidence="3">The sequence shown here is derived from an EMBL/GenBank/DDBJ whole genome shotgun (WGS) entry which is preliminary data.</text>
</comment>
<gene>
    <name evidence="3" type="ORF">LX81_03859</name>
</gene>
<organism evidence="3 4">
    <name type="scientific">Palleronia aestuarii</name>
    <dbReference type="NCBI Taxonomy" id="568105"/>
    <lineage>
        <taxon>Bacteria</taxon>
        <taxon>Pseudomonadati</taxon>
        <taxon>Pseudomonadota</taxon>
        <taxon>Alphaproteobacteria</taxon>
        <taxon>Rhodobacterales</taxon>
        <taxon>Roseobacteraceae</taxon>
        <taxon>Palleronia</taxon>
    </lineage>
</organism>
<dbReference type="AlphaFoldDB" id="A0A2W7NKG9"/>
<feature type="chain" id="PRO_5015894994" evidence="2">
    <location>
        <begin position="20"/>
        <end position="76"/>
    </location>
</feature>
<reference evidence="3 4" key="1">
    <citation type="submission" date="2018-06" db="EMBL/GenBank/DDBJ databases">
        <title>Genomic Encyclopedia of Archaeal and Bacterial Type Strains, Phase II (KMG-II): from individual species to whole genera.</title>
        <authorList>
            <person name="Goeker M."/>
        </authorList>
    </citation>
    <scope>NUCLEOTIDE SEQUENCE [LARGE SCALE GENOMIC DNA]</scope>
    <source>
        <strain evidence="3 4">DSM 22009</strain>
    </source>
</reference>
<dbReference type="PROSITE" id="PS51257">
    <property type="entry name" value="PROKAR_LIPOPROTEIN"/>
    <property type="match status" value="1"/>
</dbReference>
<dbReference type="Proteomes" id="UP000248916">
    <property type="component" value="Unassembled WGS sequence"/>
</dbReference>
<keyword evidence="2" id="KW-0732">Signal</keyword>
<evidence type="ECO:0000313" key="3">
    <source>
        <dbReference type="EMBL" id="PZX11782.1"/>
    </source>
</evidence>
<feature type="signal peptide" evidence="2">
    <location>
        <begin position="1"/>
        <end position="19"/>
    </location>
</feature>
<evidence type="ECO:0000256" key="1">
    <source>
        <dbReference type="SAM" id="MobiDB-lite"/>
    </source>
</evidence>
<evidence type="ECO:0000313" key="4">
    <source>
        <dbReference type="Proteomes" id="UP000248916"/>
    </source>
</evidence>
<keyword evidence="4" id="KW-1185">Reference proteome</keyword>
<feature type="compositionally biased region" description="Polar residues" evidence="1">
    <location>
        <begin position="66"/>
        <end position="76"/>
    </location>
</feature>
<evidence type="ECO:0000256" key="2">
    <source>
        <dbReference type="SAM" id="SignalP"/>
    </source>
</evidence>
<sequence>MKSYLLAGAMPLLAGACTASPTPLPDIAALQAPATQAVPGRTTAYRDPIGDFTARPVVEPAPWRSLNDSQSTGEGN</sequence>